<gene>
    <name evidence="8" type="ORF">CEN41_12420</name>
</gene>
<dbReference type="Pfam" id="PF00950">
    <property type="entry name" value="ABC-3"/>
    <property type="match status" value="1"/>
</dbReference>
<feature type="transmembrane region" description="Helical" evidence="7">
    <location>
        <begin position="20"/>
        <end position="48"/>
    </location>
</feature>
<dbReference type="SUPFAM" id="SSF81345">
    <property type="entry name" value="ABC transporter involved in vitamin B12 uptake, BtuC"/>
    <property type="match status" value="1"/>
</dbReference>
<keyword evidence="6" id="KW-0813">Transport</keyword>
<keyword evidence="4 7" id="KW-1133">Transmembrane helix</keyword>
<dbReference type="PANTHER" id="PTHR30477">
    <property type="entry name" value="ABC-TRANSPORTER METAL-BINDING PROTEIN"/>
    <property type="match status" value="1"/>
</dbReference>
<sequence length="136" mass="14679">MSILPLGVQADGLPVRWYHLGLIVAMTLTVVASLQTVGALLVIAMLVAPASTAYLLVRELHLMMILGSVIGVSGSVIGMYLSYHLDAPSGATIVLVVCGFFLLAFLLSPSQGLLTRPEVKEPTVRFFQRMINLQRQ</sequence>
<feature type="transmembrane region" description="Helical" evidence="7">
    <location>
        <begin position="60"/>
        <end position="81"/>
    </location>
</feature>
<evidence type="ECO:0000256" key="4">
    <source>
        <dbReference type="ARBA" id="ARBA00022989"/>
    </source>
</evidence>
<dbReference type="GO" id="GO:0043190">
    <property type="term" value="C:ATP-binding cassette (ABC) transporter complex"/>
    <property type="evidence" value="ECO:0007669"/>
    <property type="project" value="InterPro"/>
</dbReference>
<keyword evidence="3 6" id="KW-0812">Transmembrane</keyword>
<dbReference type="PANTHER" id="PTHR30477:SF13">
    <property type="entry name" value="IRON TRANSPORT SYSTEM MEMBRANE PROTEIN HI_0360-RELATED"/>
    <property type="match status" value="1"/>
</dbReference>
<evidence type="ECO:0000256" key="1">
    <source>
        <dbReference type="ARBA" id="ARBA00004141"/>
    </source>
</evidence>
<keyword evidence="5 7" id="KW-0472">Membrane</keyword>
<feature type="transmembrane region" description="Helical" evidence="7">
    <location>
        <begin position="87"/>
        <end position="107"/>
    </location>
</feature>
<dbReference type="Proteomes" id="UP000234966">
    <property type="component" value="Unassembled WGS sequence"/>
</dbReference>
<evidence type="ECO:0000313" key="8">
    <source>
        <dbReference type="EMBL" id="PMB43644.1"/>
    </source>
</evidence>
<comment type="caution">
    <text evidence="8">The sequence shown here is derived from an EMBL/GenBank/DDBJ whole genome shotgun (WGS) entry which is preliminary data.</text>
</comment>
<dbReference type="Gene3D" id="1.10.3470.10">
    <property type="entry name" value="ABC transporter involved in vitamin B12 uptake, BtuC"/>
    <property type="match status" value="1"/>
</dbReference>
<evidence type="ECO:0008006" key="10">
    <source>
        <dbReference type="Google" id="ProtNLM"/>
    </source>
</evidence>
<dbReference type="GO" id="GO:0055085">
    <property type="term" value="P:transmembrane transport"/>
    <property type="evidence" value="ECO:0007669"/>
    <property type="project" value="InterPro"/>
</dbReference>
<reference evidence="8 9" key="1">
    <citation type="submission" date="2017-07" db="EMBL/GenBank/DDBJ databases">
        <title>Genomes of Fischerella (Mastigocladus) sp. strains.</title>
        <authorList>
            <person name="Miller S.R."/>
        </authorList>
    </citation>
    <scope>NUCLEOTIDE SEQUENCE [LARGE SCALE GENOMIC DNA]</scope>
    <source>
        <strain evidence="8 9">CCMEE 5330</strain>
    </source>
</reference>
<evidence type="ECO:0000313" key="9">
    <source>
        <dbReference type="Proteomes" id="UP000234966"/>
    </source>
</evidence>
<dbReference type="InterPro" id="IPR037294">
    <property type="entry name" value="ABC_BtuC-like"/>
</dbReference>
<evidence type="ECO:0000256" key="6">
    <source>
        <dbReference type="RuleBase" id="RU003943"/>
    </source>
</evidence>
<protein>
    <recommendedName>
        <fullName evidence="10">Metal ABC transporter permease</fullName>
    </recommendedName>
</protein>
<organism evidence="8 9">
    <name type="scientific">Fischerella thermalis CCMEE 5330</name>
    <dbReference type="NCBI Taxonomy" id="2019670"/>
    <lineage>
        <taxon>Bacteria</taxon>
        <taxon>Bacillati</taxon>
        <taxon>Cyanobacteriota</taxon>
        <taxon>Cyanophyceae</taxon>
        <taxon>Nostocales</taxon>
        <taxon>Hapalosiphonaceae</taxon>
        <taxon>Fischerella</taxon>
    </lineage>
</organism>
<comment type="subcellular location">
    <subcellularLocation>
        <location evidence="6">Cell membrane</location>
        <topology evidence="6">Multi-pass membrane protein</topology>
    </subcellularLocation>
    <subcellularLocation>
        <location evidence="1">Membrane</location>
        <topology evidence="1">Multi-pass membrane protein</topology>
    </subcellularLocation>
</comment>
<name>A0A2N6MA37_9CYAN</name>
<comment type="similarity">
    <text evidence="2 6">Belongs to the ABC-3 integral membrane protein family.</text>
</comment>
<accession>A0A2N6MA37</accession>
<evidence type="ECO:0000256" key="2">
    <source>
        <dbReference type="ARBA" id="ARBA00008034"/>
    </source>
</evidence>
<evidence type="ECO:0000256" key="7">
    <source>
        <dbReference type="SAM" id="Phobius"/>
    </source>
</evidence>
<dbReference type="InterPro" id="IPR001626">
    <property type="entry name" value="ABC_TroCD"/>
</dbReference>
<evidence type="ECO:0000256" key="5">
    <source>
        <dbReference type="ARBA" id="ARBA00023136"/>
    </source>
</evidence>
<proteinExistence type="inferred from homology"/>
<dbReference type="GO" id="GO:0010043">
    <property type="term" value="P:response to zinc ion"/>
    <property type="evidence" value="ECO:0007669"/>
    <property type="project" value="TreeGrafter"/>
</dbReference>
<dbReference type="AlphaFoldDB" id="A0A2N6MA37"/>
<evidence type="ECO:0000256" key="3">
    <source>
        <dbReference type="ARBA" id="ARBA00022692"/>
    </source>
</evidence>
<dbReference type="EMBL" id="NMQI01000277">
    <property type="protein sequence ID" value="PMB43644.1"/>
    <property type="molecule type" value="Genomic_DNA"/>
</dbReference>